<keyword evidence="1" id="KW-0472">Membrane</keyword>
<name>A0ABN8T1E9_9CNID</name>
<keyword evidence="1" id="KW-1133">Transmembrane helix</keyword>
<accession>A0ABN8T1E9</accession>
<reference evidence="2 3" key="1">
    <citation type="submission" date="2022-05" db="EMBL/GenBank/DDBJ databases">
        <authorList>
            <consortium name="Genoscope - CEA"/>
            <person name="William W."/>
        </authorList>
    </citation>
    <scope>NUCLEOTIDE SEQUENCE [LARGE SCALE GENOMIC DNA]</scope>
</reference>
<gene>
    <name evidence="2" type="ORF">PEVE_00034415</name>
</gene>
<proteinExistence type="predicted"/>
<comment type="caution">
    <text evidence="2">The sequence shown here is derived from an EMBL/GenBank/DDBJ whole genome shotgun (WGS) entry which is preliminary data.</text>
</comment>
<dbReference type="Proteomes" id="UP001159427">
    <property type="component" value="Unassembled WGS sequence"/>
</dbReference>
<keyword evidence="3" id="KW-1185">Reference proteome</keyword>
<protein>
    <submittedName>
        <fullName evidence="2">Uncharacterized protein</fullName>
    </submittedName>
</protein>
<organism evidence="2 3">
    <name type="scientific">Porites evermanni</name>
    <dbReference type="NCBI Taxonomy" id="104178"/>
    <lineage>
        <taxon>Eukaryota</taxon>
        <taxon>Metazoa</taxon>
        <taxon>Cnidaria</taxon>
        <taxon>Anthozoa</taxon>
        <taxon>Hexacorallia</taxon>
        <taxon>Scleractinia</taxon>
        <taxon>Fungiina</taxon>
        <taxon>Poritidae</taxon>
        <taxon>Porites</taxon>
    </lineage>
</organism>
<feature type="transmembrane region" description="Helical" evidence="1">
    <location>
        <begin position="128"/>
        <end position="152"/>
    </location>
</feature>
<evidence type="ECO:0000256" key="1">
    <source>
        <dbReference type="SAM" id="Phobius"/>
    </source>
</evidence>
<evidence type="ECO:0000313" key="2">
    <source>
        <dbReference type="EMBL" id="CAH3197135.1"/>
    </source>
</evidence>
<dbReference type="EMBL" id="CALNXI010005201">
    <property type="protein sequence ID" value="CAH3197135.1"/>
    <property type="molecule type" value="Genomic_DNA"/>
</dbReference>
<evidence type="ECO:0000313" key="3">
    <source>
        <dbReference type="Proteomes" id="UP001159427"/>
    </source>
</evidence>
<sequence length="168" mass="18872">MAALNSAFRAESSYENLHDHIELFNMRSLPRCFPSGAPPVNETYQEEAVYQNYEGNNRPVATNSAFRAEPDDEHLYDNIELFNRQPVSRGAPAENKIYQEEVANQTYEGKSRPQEPMKNIAIRHRMSFAMIAVLVLCLLATVGASISLAIIMSSDGHKHLGDRKSCDL</sequence>
<keyword evidence="1" id="KW-0812">Transmembrane</keyword>